<protein>
    <recommendedName>
        <fullName evidence="16">Nuclear receptor subfamily 2 group E member 1</fullName>
    </recommendedName>
</protein>
<evidence type="ECO:0008006" key="16">
    <source>
        <dbReference type="Google" id="ProtNLM"/>
    </source>
</evidence>
<keyword evidence="4 10" id="KW-0862">Zinc</keyword>
<keyword evidence="11" id="KW-1133">Transmembrane helix</keyword>
<evidence type="ECO:0000256" key="9">
    <source>
        <dbReference type="ARBA" id="ARBA00023242"/>
    </source>
</evidence>
<keyword evidence="11" id="KW-0812">Transmembrane</keyword>
<dbReference type="Gene3D" id="3.30.50.10">
    <property type="entry name" value="Erythroid Transcription Factor GATA-1, subunit A"/>
    <property type="match status" value="1"/>
</dbReference>
<dbReference type="EMBL" id="JBFDAA010000019">
    <property type="protein sequence ID" value="KAL1115725.1"/>
    <property type="molecule type" value="Genomic_DNA"/>
</dbReference>
<comment type="caution">
    <text evidence="14">The sequence shown here is derived from an EMBL/GenBank/DDBJ whole genome shotgun (WGS) entry which is preliminary data.</text>
</comment>
<dbReference type="GO" id="GO:0032502">
    <property type="term" value="P:developmental process"/>
    <property type="evidence" value="ECO:0007669"/>
    <property type="project" value="UniProtKB-ARBA"/>
</dbReference>
<evidence type="ECO:0000256" key="2">
    <source>
        <dbReference type="ARBA" id="ARBA00022723"/>
    </source>
</evidence>
<evidence type="ECO:0000256" key="4">
    <source>
        <dbReference type="ARBA" id="ARBA00022833"/>
    </source>
</evidence>
<feature type="domain" description="Nuclear receptor" evidence="12">
    <location>
        <begin position="51"/>
        <end position="128"/>
    </location>
</feature>
<dbReference type="PROSITE" id="PS51030">
    <property type="entry name" value="NUCLEAR_REC_DBD_2"/>
    <property type="match status" value="1"/>
</dbReference>
<evidence type="ECO:0000256" key="6">
    <source>
        <dbReference type="ARBA" id="ARBA00023125"/>
    </source>
</evidence>
<evidence type="ECO:0000256" key="7">
    <source>
        <dbReference type="ARBA" id="ARBA00023163"/>
    </source>
</evidence>
<evidence type="ECO:0000259" key="13">
    <source>
        <dbReference type="PROSITE" id="PS51843"/>
    </source>
</evidence>
<keyword evidence="15" id="KW-1185">Reference proteome</keyword>
<dbReference type="Pfam" id="PF00104">
    <property type="entry name" value="Hormone_recep"/>
    <property type="match status" value="1"/>
</dbReference>
<keyword evidence="7 10" id="KW-0804">Transcription</keyword>
<evidence type="ECO:0000256" key="11">
    <source>
        <dbReference type="SAM" id="Phobius"/>
    </source>
</evidence>
<organism evidence="14 15">
    <name type="scientific">Ranatra chinensis</name>
    <dbReference type="NCBI Taxonomy" id="642074"/>
    <lineage>
        <taxon>Eukaryota</taxon>
        <taxon>Metazoa</taxon>
        <taxon>Ecdysozoa</taxon>
        <taxon>Arthropoda</taxon>
        <taxon>Hexapoda</taxon>
        <taxon>Insecta</taxon>
        <taxon>Pterygota</taxon>
        <taxon>Neoptera</taxon>
        <taxon>Paraneoptera</taxon>
        <taxon>Hemiptera</taxon>
        <taxon>Heteroptera</taxon>
        <taxon>Panheteroptera</taxon>
        <taxon>Nepomorpha</taxon>
        <taxon>Nepidae</taxon>
        <taxon>Ranatrinae</taxon>
        <taxon>Ranatra</taxon>
    </lineage>
</organism>
<dbReference type="InterPro" id="IPR013088">
    <property type="entry name" value="Znf_NHR/GATA"/>
</dbReference>
<dbReference type="CDD" id="cd07163">
    <property type="entry name" value="NR_DBD_TLX"/>
    <property type="match status" value="1"/>
</dbReference>
<dbReference type="PRINTS" id="PR00047">
    <property type="entry name" value="STROIDFINGER"/>
</dbReference>
<evidence type="ECO:0000256" key="1">
    <source>
        <dbReference type="ARBA" id="ARBA00004123"/>
    </source>
</evidence>
<dbReference type="InterPro" id="IPR035500">
    <property type="entry name" value="NHR-like_dom_sf"/>
</dbReference>
<name>A0ABD0XYJ8_9HEMI</name>
<dbReference type="PROSITE" id="PS00031">
    <property type="entry name" value="NUCLEAR_REC_DBD_1"/>
    <property type="match status" value="1"/>
</dbReference>
<feature type="transmembrane region" description="Helical" evidence="11">
    <location>
        <begin position="28"/>
        <end position="50"/>
    </location>
</feature>
<proteinExistence type="inferred from homology"/>
<evidence type="ECO:0000259" key="12">
    <source>
        <dbReference type="PROSITE" id="PS51030"/>
    </source>
</evidence>
<evidence type="ECO:0000313" key="14">
    <source>
        <dbReference type="EMBL" id="KAL1115725.1"/>
    </source>
</evidence>
<dbReference type="InterPro" id="IPR000536">
    <property type="entry name" value="Nucl_hrmn_rcpt_lig-bd"/>
</dbReference>
<dbReference type="SMART" id="SM00399">
    <property type="entry name" value="ZnF_C4"/>
    <property type="match status" value="1"/>
</dbReference>
<comment type="subcellular location">
    <subcellularLocation>
        <location evidence="1 10">Nucleus</location>
    </subcellularLocation>
</comment>
<dbReference type="PRINTS" id="PR01282">
    <property type="entry name" value="COUPTNFACTOR"/>
</dbReference>
<dbReference type="Pfam" id="PF00105">
    <property type="entry name" value="zf-C4"/>
    <property type="match status" value="1"/>
</dbReference>
<keyword evidence="3 10" id="KW-0863">Zinc-finger</keyword>
<keyword evidence="2 10" id="KW-0479">Metal-binding</keyword>
<keyword evidence="6 10" id="KW-0238">DNA-binding</keyword>
<dbReference type="GO" id="GO:0000122">
    <property type="term" value="P:negative regulation of transcription by RNA polymerase II"/>
    <property type="evidence" value="ECO:0007669"/>
    <property type="project" value="UniProtKB-ARBA"/>
</dbReference>
<evidence type="ECO:0000256" key="3">
    <source>
        <dbReference type="ARBA" id="ARBA00022771"/>
    </source>
</evidence>
<dbReference type="InterPro" id="IPR001628">
    <property type="entry name" value="Znf_hrmn_rcpt"/>
</dbReference>
<dbReference type="PANTHER" id="PTHR24083">
    <property type="entry name" value="NUCLEAR HORMONE RECEPTOR"/>
    <property type="match status" value="1"/>
</dbReference>
<dbReference type="InterPro" id="IPR001723">
    <property type="entry name" value="Nuclear_hrmn_rcpt"/>
</dbReference>
<keyword evidence="9 10" id="KW-0539">Nucleus</keyword>
<dbReference type="AlphaFoldDB" id="A0ABD0XYJ8"/>
<dbReference type="PRINTS" id="PR00398">
    <property type="entry name" value="STRDHORMONER"/>
</dbReference>
<dbReference type="GO" id="GO:0008270">
    <property type="term" value="F:zinc ion binding"/>
    <property type="evidence" value="ECO:0007669"/>
    <property type="project" value="UniProtKB-KW"/>
</dbReference>
<dbReference type="GO" id="GO:0003700">
    <property type="term" value="F:DNA-binding transcription factor activity"/>
    <property type="evidence" value="ECO:0007669"/>
    <property type="project" value="UniProtKB-ARBA"/>
</dbReference>
<dbReference type="GO" id="GO:0003677">
    <property type="term" value="F:DNA binding"/>
    <property type="evidence" value="ECO:0007669"/>
    <property type="project" value="UniProtKB-KW"/>
</dbReference>
<dbReference type="PROSITE" id="PS51843">
    <property type="entry name" value="NR_LBD"/>
    <property type="match status" value="1"/>
</dbReference>
<evidence type="ECO:0000313" key="15">
    <source>
        <dbReference type="Proteomes" id="UP001558652"/>
    </source>
</evidence>
<feature type="domain" description="NR LBD" evidence="13">
    <location>
        <begin position="145"/>
        <end position="370"/>
    </location>
</feature>
<evidence type="ECO:0000256" key="5">
    <source>
        <dbReference type="ARBA" id="ARBA00023015"/>
    </source>
</evidence>
<keyword evidence="11" id="KW-0472">Membrane</keyword>
<dbReference type="SUPFAM" id="SSF57716">
    <property type="entry name" value="Glucocorticoid receptor-like (DNA-binding domain)"/>
    <property type="match status" value="1"/>
</dbReference>
<evidence type="ECO:0000256" key="10">
    <source>
        <dbReference type="RuleBase" id="RU004334"/>
    </source>
</evidence>
<dbReference type="InterPro" id="IPR050274">
    <property type="entry name" value="Nuclear_hormone_rcpt_NR2"/>
</dbReference>
<dbReference type="FunFam" id="3.30.50.10:FF:000019">
    <property type="entry name" value="Nuclear receptor subfamily 2 group E member"/>
    <property type="match status" value="1"/>
</dbReference>
<evidence type="ECO:0000256" key="8">
    <source>
        <dbReference type="ARBA" id="ARBA00023170"/>
    </source>
</evidence>
<gene>
    <name evidence="14" type="ORF">AAG570_006015</name>
</gene>
<dbReference type="GO" id="GO:0005634">
    <property type="term" value="C:nucleus"/>
    <property type="evidence" value="ECO:0007669"/>
    <property type="project" value="UniProtKB-SubCell"/>
</dbReference>
<accession>A0ABD0XYJ8</accession>
<dbReference type="SUPFAM" id="SSF48508">
    <property type="entry name" value="Nuclear receptor ligand-binding domain"/>
    <property type="match status" value="1"/>
</dbReference>
<comment type="similarity">
    <text evidence="10">Belongs to the nuclear hormone receptor family.</text>
</comment>
<dbReference type="Proteomes" id="UP001558652">
    <property type="component" value="Unassembled WGS sequence"/>
</dbReference>
<dbReference type="SMART" id="SM00430">
    <property type="entry name" value="HOLI"/>
    <property type="match status" value="1"/>
</dbReference>
<reference evidence="14 15" key="1">
    <citation type="submission" date="2024-07" db="EMBL/GenBank/DDBJ databases">
        <title>Chromosome-level genome assembly of the water stick insect Ranatra chinensis (Heteroptera: Nepidae).</title>
        <authorList>
            <person name="Liu X."/>
        </authorList>
    </citation>
    <scope>NUCLEOTIDE SEQUENCE [LARGE SCALE GENOMIC DNA]</scope>
    <source>
        <strain evidence="14">Cailab_2021Rc</strain>
        <tissue evidence="14">Muscle</tissue>
    </source>
</reference>
<dbReference type="Gene3D" id="1.10.565.10">
    <property type="entry name" value="Retinoid X Receptor"/>
    <property type="match status" value="1"/>
</dbReference>
<keyword evidence="8 10" id="KW-0675">Receptor</keyword>
<keyword evidence="5 10" id="KW-0805">Transcription regulation</keyword>
<sequence length="373" mass="41939">MNVLQRLFCASSIASYPLHCVLKRSETLFFFLPYIGLRLIYFFFSGRILYDIPCRVCQDHSSGKHYGIFACDGCAGFFKRSIRRNRQYMCKAKIEGTCLVDKTHRNQCRACRLTKCLQVGMNKEAVQHERGPRNSTLRRQMALYMKEQVVGGVASGHQATEPPPPPYFAQVDSPGCMAVVSTLGDIEAVCESAARLLFMNVRWAKNVPAFTALPIKDQIVLLEESWRELFLVGCAQLLPPLDLTGLSTTQLLHEAATFQQTLAKLRALHLDHHEFACLRAILLFKTALECDGNSLVDLAGVAGLQDHSQLTLSKYISAAYPEQPFRFGKVLLLLPALRAVSSDTIEELFFRRTTGPIPIKRIISDMYKSNRDI</sequence>